<dbReference type="SUPFAM" id="SSF52821">
    <property type="entry name" value="Rhodanese/Cell cycle control phosphatase"/>
    <property type="match status" value="1"/>
</dbReference>
<dbReference type="Gene3D" id="3.40.250.10">
    <property type="entry name" value="Rhodanese-like domain"/>
    <property type="match status" value="1"/>
</dbReference>
<dbReference type="InterPro" id="IPR036873">
    <property type="entry name" value="Rhodanese-like_dom_sf"/>
</dbReference>
<dbReference type="PANTHER" id="PTHR44086">
    <property type="entry name" value="THIOSULFATE SULFURTRANSFERASE RDL2, MITOCHONDRIAL-RELATED"/>
    <property type="match status" value="1"/>
</dbReference>
<dbReference type="PROSITE" id="PS00683">
    <property type="entry name" value="RHODANESE_2"/>
    <property type="match status" value="1"/>
</dbReference>
<keyword evidence="4" id="KW-1185">Reference proteome</keyword>
<dbReference type="Pfam" id="PF00581">
    <property type="entry name" value="Rhodanese"/>
    <property type="match status" value="1"/>
</dbReference>
<dbReference type="InterPro" id="IPR001307">
    <property type="entry name" value="Thiosulphate_STrfase_CS"/>
</dbReference>
<sequence length="178" mass="20131">MLARSQLRNFAKLPGIFLPRVLTSTLHKSQLLERHTVLPSVSRVKLISTPQFAPSYSTWVDTGDVTYEELTKLIKDKSSKDVVLVDVRERSEVQTGKIPTSINLPLKELPKALQLDENDFVAAYGFPKISKDNNIVVYCHAGVRSAMAKQIIEQLGYTHVRNYPGSWREYSEKSQGKQ</sequence>
<dbReference type="PROSITE" id="PS50206">
    <property type="entry name" value="RHODANESE_3"/>
    <property type="match status" value="1"/>
</dbReference>
<gene>
    <name evidence="3" type="ORF">K7432_014248</name>
</gene>
<evidence type="ECO:0000313" key="4">
    <source>
        <dbReference type="Proteomes" id="UP001479436"/>
    </source>
</evidence>
<reference evidence="3 4" key="1">
    <citation type="submission" date="2023-04" db="EMBL/GenBank/DDBJ databases">
        <title>Genome of Basidiobolus ranarum AG-B5.</title>
        <authorList>
            <person name="Stajich J.E."/>
            <person name="Carter-House D."/>
            <person name="Gryganskyi A."/>
        </authorList>
    </citation>
    <scope>NUCLEOTIDE SEQUENCE [LARGE SCALE GENOMIC DNA]</scope>
    <source>
        <strain evidence="3 4">AG-B5</strain>
    </source>
</reference>
<proteinExistence type="predicted"/>
<dbReference type="PANTHER" id="PTHR44086:SF10">
    <property type="entry name" value="THIOSULFATE SULFURTRANSFERASE_RHODANESE-LIKE DOMAIN-CONTAINING PROTEIN 3"/>
    <property type="match status" value="1"/>
</dbReference>
<evidence type="ECO:0000259" key="2">
    <source>
        <dbReference type="PROSITE" id="PS50206"/>
    </source>
</evidence>
<dbReference type="SMART" id="SM00450">
    <property type="entry name" value="RHOD"/>
    <property type="match status" value="1"/>
</dbReference>
<dbReference type="Proteomes" id="UP001479436">
    <property type="component" value="Unassembled WGS sequence"/>
</dbReference>
<evidence type="ECO:0000313" key="3">
    <source>
        <dbReference type="EMBL" id="KAK9761099.1"/>
    </source>
</evidence>
<organism evidence="3 4">
    <name type="scientific">Basidiobolus ranarum</name>
    <dbReference type="NCBI Taxonomy" id="34480"/>
    <lineage>
        <taxon>Eukaryota</taxon>
        <taxon>Fungi</taxon>
        <taxon>Fungi incertae sedis</taxon>
        <taxon>Zoopagomycota</taxon>
        <taxon>Entomophthoromycotina</taxon>
        <taxon>Basidiobolomycetes</taxon>
        <taxon>Basidiobolales</taxon>
        <taxon>Basidiobolaceae</taxon>
        <taxon>Basidiobolus</taxon>
    </lineage>
</organism>
<dbReference type="EMBL" id="JASJQH010001571">
    <property type="protein sequence ID" value="KAK9761099.1"/>
    <property type="molecule type" value="Genomic_DNA"/>
</dbReference>
<feature type="domain" description="Rhodanese" evidence="2">
    <location>
        <begin position="78"/>
        <end position="175"/>
    </location>
</feature>
<dbReference type="CDD" id="cd01519">
    <property type="entry name" value="RHOD_HSP67B2"/>
    <property type="match status" value="1"/>
</dbReference>
<evidence type="ECO:0000256" key="1">
    <source>
        <dbReference type="RuleBase" id="RU000507"/>
    </source>
</evidence>
<protein>
    <recommendedName>
        <fullName evidence="1">Sulfurtransferase</fullName>
    </recommendedName>
</protein>
<comment type="caution">
    <text evidence="3">The sequence shown here is derived from an EMBL/GenBank/DDBJ whole genome shotgun (WGS) entry which is preliminary data.</text>
</comment>
<keyword evidence="1" id="KW-0808">Transferase</keyword>
<name>A0ABR2WI34_9FUNG</name>
<dbReference type="InterPro" id="IPR001763">
    <property type="entry name" value="Rhodanese-like_dom"/>
</dbReference>
<accession>A0ABR2WI34</accession>